<dbReference type="AlphaFoldDB" id="A0A518I7P5"/>
<evidence type="ECO:0000259" key="2">
    <source>
        <dbReference type="Pfam" id="PF13243"/>
    </source>
</evidence>
<dbReference type="CDD" id="cd00688">
    <property type="entry name" value="ISOPREN_C2_like"/>
    <property type="match status" value="1"/>
</dbReference>
<dbReference type="KEGG" id="gfm:Enr17x_11340"/>
<dbReference type="Gene3D" id="1.50.10.20">
    <property type="match status" value="2"/>
</dbReference>
<dbReference type="Pfam" id="PF13243">
    <property type="entry name" value="SQHop_cyclase_C"/>
    <property type="match status" value="1"/>
</dbReference>
<sequence precursor="true">MLAFSSLLLMVSAGALPEDQVTTTQVRETVQRSIPYIEEKGLWWIEKKKCVSCHRGGNMVWSLHAAKQHGFEVSDQLQEWTDWSTDKSLSKNDKGKTVGLGNKEGVVQILLSSGHSSIAPDQKETRQKLAALLLDGQQPDGSWKAGGQLPFQKRPAAETNTVSTMWLALTLIREGNEKSAPVVEKAMQFINASPPGKSTEWYAVRLLLAVQAKDSEVRDQMLKQLHSLQKPDGGWGWMVADESDALGTGMALYALLEAGVNREDASIKQAQQFLVSTQRKDGSWPVKGTKEKKKASVQETAIYWGTCWAVISLVESLPQ</sequence>
<dbReference type="EMBL" id="CP037452">
    <property type="protein sequence ID" value="QDV49118.1"/>
    <property type="molecule type" value="Genomic_DNA"/>
</dbReference>
<proteinExistence type="predicted"/>
<dbReference type="SUPFAM" id="SSF48239">
    <property type="entry name" value="Terpenoid cyclases/Protein prenyltransferases"/>
    <property type="match status" value="1"/>
</dbReference>
<feature type="chain" id="PRO_5021844198" evidence="1">
    <location>
        <begin position="18"/>
        <end position="319"/>
    </location>
</feature>
<protein>
    <submittedName>
        <fullName evidence="3">A-macroglobulin complement component</fullName>
    </submittedName>
</protein>
<name>A0A518I7P5_9PLAN</name>
<evidence type="ECO:0000313" key="4">
    <source>
        <dbReference type="Proteomes" id="UP000318313"/>
    </source>
</evidence>
<keyword evidence="4" id="KW-1185">Reference proteome</keyword>
<dbReference type="Proteomes" id="UP000318313">
    <property type="component" value="Chromosome"/>
</dbReference>
<accession>A0A518I7P5</accession>
<feature type="signal peptide" evidence="1">
    <location>
        <begin position="1"/>
        <end position="17"/>
    </location>
</feature>
<organism evidence="3 4">
    <name type="scientific">Gimesia fumaroli</name>
    <dbReference type="NCBI Taxonomy" id="2527976"/>
    <lineage>
        <taxon>Bacteria</taxon>
        <taxon>Pseudomonadati</taxon>
        <taxon>Planctomycetota</taxon>
        <taxon>Planctomycetia</taxon>
        <taxon>Planctomycetales</taxon>
        <taxon>Planctomycetaceae</taxon>
        <taxon>Gimesia</taxon>
    </lineage>
</organism>
<gene>
    <name evidence="3" type="ORF">Enr17x_11340</name>
</gene>
<evidence type="ECO:0000256" key="1">
    <source>
        <dbReference type="SAM" id="SignalP"/>
    </source>
</evidence>
<dbReference type="RefSeq" id="WP_198000980.1">
    <property type="nucleotide sequence ID" value="NZ_CP037452.1"/>
</dbReference>
<keyword evidence="1" id="KW-0732">Signal</keyword>
<dbReference type="InterPro" id="IPR032696">
    <property type="entry name" value="SQ_cyclase_C"/>
</dbReference>
<evidence type="ECO:0000313" key="3">
    <source>
        <dbReference type="EMBL" id="QDV49118.1"/>
    </source>
</evidence>
<feature type="domain" description="Squalene cyclase C-terminal" evidence="2">
    <location>
        <begin position="212"/>
        <end position="314"/>
    </location>
</feature>
<dbReference type="InterPro" id="IPR008930">
    <property type="entry name" value="Terpenoid_cyclase/PrenylTrfase"/>
</dbReference>
<reference evidence="3 4" key="1">
    <citation type="submission" date="2019-03" db="EMBL/GenBank/DDBJ databases">
        <title>Deep-cultivation of Planctomycetes and their phenomic and genomic characterization uncovers novel biology.</title>
        <authorList>
            <person name="Wiegand S."/>
            <person name="Jogler M."/>
            <person name="Boedeker C."/>
            <person name="Pinto D."/>
            <person name="Vollmers J."/>
            <person name="Rivas-Marin E."/>
            <person name="Kohn T."/>
            <person name="Peeters S.H."/>
            <person name="Heuer A."/>
            <person name="Rast P."/>
            <person name="Oberbeckmann S."/>
            <person name="Bunk B."/>
            <person name="Jeske O."/>
            <person name="Meyerdierks A."/>
            <person name="Storesund J.E."/>
            <person name="Kallscheuer N."/>
            <person name="Luecker S."/>
            <person name="Lage O.M."/>
            <person name="Pohl T."/>
            <person name="Merkel B.J."/>
            <person name="Hornburger P."/>
            <person name="Mueller R.-W."/>
            <person name="Bruemmer F."/>
            <person name="Labrenz M."/>
            <person name="Spormann A.M."/>
            <person name="Op den Camp H."/>
            <person name="Overmann J."/>
            <person name="Amann R."/>
            <person name="Jetten M.S.M."/>
            <person name="Mascher T."/>
            <person name="Medema M.H."/>
            <person name="Devos D.P."/>
            <person name="Kaster A.-K."/>
            <person name="Ovreas L."/>
            <person name="Rohde M."/>
            <person name="Galperin M.Y."/>
            <person name="Jogler C."/>
        </authorList>
    </citation>
    <scope>NUCLEOTIDE SEQUENCE [LARGE SCALE GENOMIC DNA]</scope>
    <source>
        <strain evidence="3 4">Enr17</strain>
    </source>
</reference>